<proteinExistence type="predicted"/>
<feature type="region of interest" description="Disordered" evidence="1">
    <location>
        <begin position="491"/>
        <end position="577"/>
    </location>
</feature>
<feature type="region of interest" description="Disordered" evidence="1">
    <location>
        <begin position="238"/>
        <end position="258"/>
    </location>
</feature>
<evidence type="ECO:0000256" key="1">
    <source>
        <dbReference type="SAM" id="MobiDB-lite"/>
    </source>
</evidence>
<gene>
    <name evidence="2" type="ORF">IAS62_005675</name>
</gene>
<evidence type="ECO:0000313" key="3">
    <source>
        <dbReference type="Proteomes" id="UP001432216"/>
    </source>
</evidence>
<feature type="compositionally biased region" description="Basic and acidic residues" evidence="1">
    <location>
        <begin position="174"/>
        <end position="184"/>
    </location>
</feature>
<keyword evidence="3" id="KW-1185">Reference proteome</keyword>
<feature type="region of interest" description="Disordered" evidence="1">
    <location>
        <begin position="410"/>
        <end position="434"/>
    </location>
</feature>
<evidence type="ECO:0000313" key="2">
    <source>
        <dbReference type="EMBL" id="WVO24311.1"/>
    </source>
</evidence>
<organism evidence="2 3">
    <name type="scientific">Cryptococcus decagattii</name>
    <dbReference type="NCBI Taxonomy" id="1859122"/>
    <lineage>
        <taxon>Eukaryota</taxon>
        <taxon>Fungi</taxon>
        <taxon>Dikarya</taxon>
        <taxon>Basidiomycota</taxon>
        <taxon>Agaricomycotina</taxon>
        <taxon>Tremellomycetes</taxon>
        <taxon>Tremellales</taxon>
        <taxon>Cryptococcaceae</taxon>
        <taxon>Cryptococcus</taxon>
        <taxon>Cryptococcus gattii species complex</taxon>
    </lineage>
</organism>
<reference evidence="2 3" key="1">
    <citation type="submission" date="2024-01" db="EMBL/GenBank/DDBJ databases">
        <title>Comparative genomics of Cryptococcus and Kwoniella reveals pathogenesis evolution and contrasting modes of karyotype evolution via chromosome fusion or intercentromeric recombination.</title>
        <authorList>
            <person name="Coelho M.A."/>
            <person name="David-Palma M."/>
            <person name="Shea T."/>
            <person name="Bowers K."/>
            <person name="McGinley-Smith S."/>
            <person name="Mohammad A.W."/>
            <person name="Gnirke A."/>
            <person name="Yurkov A.M."/>
            <person name="Nowrousian M."/>
            <person name="Sun S."/>
            <person name="Cuomo C.A."/>
            <person name="Heitman J."/>
        </authorList>
    </citation>
    <scope>NUCLEOTIDE SEQUENCE [LARGE SCALE GENOMIC DNA]</scope>
    <source>
        <strain evidence="2 3">7685027</strain>
    </source>
</reference>
<feature type="region of interest" description="Disordered" evidence="1">
    <location>
        <begin position="86"/>
        <end position="217"/>
    </location>
</feature>
<sequence>MASWVSKFRSPSPCTDDESCLPVRVGAGANADLIHDLDLSLREDKALYNPSPFTLAKRKRMRGGGRKISNVISAEDRMKNAVPTVRSTPEAAKCKGHPMVISNPKDQGKSNSSNKEHFPAVARRGPKPAVQNYLPPPIEEEVKPRSKNKRGWVDRNGNPLPDAPPRKKSIINIIEEKEAQEEKKAKKKAQVKEKRNKTIQAKKKKKNEEKIGFRLLPKGAGPTEEYPILLALEKQKSLPTKSQAKLKNGEITRSPPPTYSIVEDIDDLVYGRVKTRNDQGNTAADPITLDHSSEISGHKIRSDGSTSTLIEGSKANRSCGSVQLSRFSVSKASDQRSSLFKKSYSLSNNREKGQLGRLGSPMQSWVLETPRTDDTIVNANSMEHPSTITRVPSSMIPAGDKSFTTTNGLPYSSPLAGRGKMTGHTVEGKSKGKGKLIEHSPELDLAPNLEGFKSLDVERLERAAETYQSKQTYSAPCPVIARPIPRPFQHLLPIRPFQPPSRSPSPIWSTLPAPTKRKLPSSSSPSKASKTYTSNKFRVPSLFPIPHKRSDAQPLSSPGKVTRLTLFSPTSKGEDARRPISERALYTIKTIRGTTYGPSFVHNDMPGGTSNRTGGIKGRLTLPPGRSGGLSGTHSGGISTRWEKENDQQTQVSQNEFSGHLAYDYRDYRSRAGQTADDYDDGHECEADGDETDWRSAWKGRSSGGTETHLYEEEQYIFQSHWDTNSPRSFWRVCSRTLPFNC</sequence>
<dbReference type="Proteomes" id="UP001432216">
    <property type="component" value="Chromosome 10"/>
</dbReference>
<feature type="compositionally biased region" description="Basic residues" evidence="1">
    <location>
        <begin position="185"/>
        <end position="205"/>
    </location>
</feature>
<dbReference type="RefSeq" id="XP_064723550.1">
    <property type="nucleotide sequence ID" value="XM_064867478.1"/>
</dbReference>
<feature type="compositionally biased region" description="Low complexity" evidence="1">
    <location>
        <begin position="520"/>
        <end position="534"/>
    </location>
</feature>
<name>A0ABZ2B0I7_9TREE</name>
<protein>
    <submittedName>
        <fullName evidence="2">Uncharacterized protein</fullName>
    </submittedName>
</protein>
<dbReference type="EMBL" id="CP143815">
    <property type="protein sequence ID" value="WVO24311.1"/>
    <property type="molecule type" value="Genomic_DNA"/>
</dbReference>
<dbReference type="GeneID" id="89992445"/>
<accession>A0ABZ2B0I7</accession>